<evidence type="ECO:0000313" key="2">
    <source>
        <dbReference type="Proteomes" id="UP000324222"/>
    </source>
</evidence>
<evidence type="ECO:0000313" key="1">
    <source>
        <dbReference type="EMBL" id="MPC48235.1"/>
    </source>
</evidence>
<reference evidence="1 2" key="1">
    <citation type="submission" date="2019-05" db="EMBL/GenBank/DDBJ databases">
        <title>Another draft genome of Portunus trituberculatus and its Hox gene families provides insights of decapod evolution.</title>
        <authorList>
            <person name="Jeong J.-H."/>
            <person name="Song I."/>
            <person name="Kim S."/>
            <person name="Choi T."/>
            <person name="Kim D."/>
            <person name="Ryu S."/>
            <person name="Kim W."/>
        </authorList>
    </citation>
    <scope>NUCLEOTIDE SEQUENCE [LARGE SCALE GENOMIC DNA]</scope>
    <source>
        <tissue evidence="1">Muscle</tissue>
    </source>
</reference>
<dbReference type="AlphaFoldDB" id="A0A5B7FS73"/>
<name>A0A5B7FS73_PORTR</name>
<keyword evidence="2" id="KW-1185">Reference proteome</keyword>
<comment type="caution">
    <text evidence="1">The sequence shown here is derived from an EMBL/GenBank/DDBJ whole genome shotgun (WGS) entry which is preliminary data.</text>
</comment>
<proteinExistence type="predicted"/>
<sequence length="71" mass="7997">MLIIWFHEQHLYRALVINLSIINDDLELTAQCHVNQLMDGGGVTTATHASVGHIQVTDREVETDPDSRHGY</sequence>
<organism evidence="1 2">
    <name type="scientific">Portunus trituberculatus</name>
    <name type="common">Swimming crab</name>
    <name type="synonym">Neptunus trituberculatus</name>
    <dbReference type="NCBI Taxonomy" id="210409"/>
    <lineage>
        <taxon>Eukaryota</taxon>
        <taxon>Metazoa</taxon>
        <taxon>Ecdysozoa</taxon>
        <taxon>Arthropoda</taxon>
        <taxon>Crustacea</taxon>
        <taxon>Multicrustacea</taxon>
        <taxon>Malacostraca</taxon>
        <taxon>Eumalacostraca</taxon>
        <taxon>Eucarida</taxon>
        <taxon>Decapoda</taxon>
        <taxon>Pleocyemata</taxon>
        <taxon>Brachyura</taxon>
        <taxon>Eubrachyura</taxon>
        <taxon>Portunoidea</taxon>
        <taxon>Portunidae</taxon>
        <taxon>Portuninae</taxon>
        <taxon>Portunus</taxon>
    </lineage>
</organism>
<dbReference type="Proteomes" id="UP000324222">
    <property type="component" value="Unassembled WGS sequence"/>
</dbReference>
<accession>A0A5B7FS73</accession>
<protein>
    <submittedName>
        <fullName evidence="1">Uncharacterized protein</fullName>
    </submittedName>
</protein>
<dbReference type="EMBL" id="VSRR010008175">
    <property type="protein sequence ID" value="MPC48235.1"/>
    <property type="molecule type" value="Genomic_DNA"/>
</dbReference>
<gene>
    <name evidence="1" type="ORF">E2C01_042003</name>
</gene>